<organism evidence="2 3">
    <name type="scientific">Bacillus safensis</name>
    <dbReference type="NCBI Taxonomy" id="561879"/>
    <lineage>
        <taxon>Bacteria</taxon>
        <taxon>Bacillati</taxon>
        <taxon>Bacillota</taxon>
        <taxon>Bacilli</taxon>
        <taxon>Bacillales</taxon>
        <taxon>Bacillaceae</taxon>
        <taxon>Bacillus</taxon>
    </lineage>
</organism>
<name>A0A5S9M878_BACIA</name>
<gene>
    <name evidence="2" type="ORF">BsIDN1_29510</name>
</gene>
<reference evidence="2 3" key="1">
    <citation type="submission" date="2019-12" db="EMBL/GenBank/DDBJ databases">
        <title>Full genome sequence of a Bacillus safensis strain isolated from commercially available natto in Indonesia.</title>
        <authorList>
            <person name="Yoshida M."/>
            <person name="Uomi M."/>
            <person name="Waturangi D."/>
            <person name="Ekaputri J.J."/>
            <person name="Setiamarga D.H.E."/>
        </authorList>
    </citation>
    <scope>NUCLEOTIDE SEQUENCE [LARGE SCALE GENOMIC DNA]</scope>
    <source>
        <strain evidence="2 3">IDN1</strain>
    </source>
</reference>
<evidence type="ECO:0000256" key="1">
    <source>
        <dbReference type="SAM" id="MobiDB-lite"/>
    </source>
</evidence>
<protein>
    <submittedName>
        <fullName evidence="2">Uncharacterized protein</fullName>
    </submittedName>
</protein>
<feature type="compositionally biased region" description="Basic and acidic residues" evidence="1">
    <location>
        <begin position="18"/>
        <end position="30"/>
    </location>
</feature>
<dbReference type="Proteomes" id="UP000464658">
    <property type="component" value="Chromosome"/>
</dbReference>
<sequence>MKNPFEMLFGGSDEDDRDRDHSNEEVELESTRKRIAHQLAMGELEDHYVTIEVEEQQPSMFDMLQGSGMEQMGMNMQDALGNLMPKKKKTQKADCQRSKKGVNG</sequence>
<evidence type="ECO:0000313" key="3">
    <source>
        <dbReference type="Proteomes" id="UP000464658"/>
    </source>
</evidence>
<accession>A0A5S9M878</accession>
<dbReference type="EMBL" id="AP021906">
    <property type="protein sequence ID" value="BBP89333.1"/>
    <property type="molecule type" value="Genomic_DNA"/>
</dbReference>
<evidence type="ECO:0000313" key="2">
    <source>
        <dbReference type="EMBL" id="BBP89333.1"/>
    </source>
</evidence>
<proteinExistence type="predicted"/>
<feature type="region of interest" description="Disordered" evidence="1">
    <location>
        <begin position="1"/>
        <end position="30"/>
    </location>
</feature>
<dbReference type="AlphaFoldDB" id="A0A5S9M878"/>